<keyword evidence="8 10" id="KW-0206">Cytoskeleton</keyword>
<dbReference type="SUPFAM" id="SSF54648">
    <property type="entry name" value="DLC"/>
    <property type="match status" value="1"/>
</dbReference>
<dbReference type="AlphaFoldDB" id="G0QMB7"/>
<dbReference type="SMART" id="SM01375">
    <property type="entry name" value="Dynein_light"/>
    <property type="match status" value="1"/>
</dbReference>
<dbReference type="PANTHER" id="PTHR11886:SF35">
    <property type="entry name" value="DYNEIN LIGHT CHAIN"/>
    <property type="match status" value="1"/>
</dbReference>
<proteinExistence type="inferred from homology"/>
<dbReference type="Pfam" id="PF01221">
    <property type="entry name" value="Dynein_light"/>
    <property type="match status" value="1"/>
</dbReference>
<name>G0QMB7_ICHMU</name>
<dbReference type="FunFam" id="3.30.740.10:FF:000005">
    <property type="entry name" value="Dynein light chain"/>
    <property type="match status" value="1"/>
</dbReference>
<dbReference type="OrthoDB" id="10033309at2759"/>
<evidence type="ECO:0000256" key="9">
    <source>
        <dbReference type="ARBA" id="ARBA00023242"/>
    </source>
</evidence>
<keyword evidence="5 10" id="KW-0493">Microtubule</keyword>
<keyword evidence="4 10" id="KW-0963">Cytoplasm</keyword>
<dbReference type="GO" id="GO:0007017">
    <property type="term" value="P:microtubule-based process"/>
    <property type="evidence" value="ECO:0007669"/>
    <property type="project" value="InterPro"/>
</dbReference>
<evidence type="ECO:0000256" key="1">
    <source>
        <dbReference type="ARBA" id="ARBA00004123"/>
    </source>
</evidence>
<evidence type="ECO:0000256" key="5">
    <source>
        <dbReference type="ARBA" id="ARBA00022701"/>
    </source>
</evidence>
<evidence type="ECO:0000256" key="3">
    <source>
        <dbReference type="ARBA" id="ARBA00022448"/>
    </source>
</evidence>
<dbReference type="GeneID" id="14909822"/>
<gene>
    <name evidence="11" type="ORF">IMG5_047480</name>
</gene>
<sequence length="93" mass="10959">MSDQQKETIVDMPENSELKSMKNDALAQAKYAVETYKFENKISAHIKKFFDQKYGPNWHCIVGKHFNAYVSYDSKNFIFFYEGQMAILLYRKG</sequence>
<dbReference type="GO" id="GO:0005874">
    <property type="term" value="C:microtubule"/>
    <property type="evidence" value="ECO:0007669"/>
    <property type="project" value="UniProtKB-KW"/>
</dbReference>
<dbReference type="OMA" id="HGDMKND"/>
<keyword evidence="10" id="KW-0505">Motor protein</keyword>
<comment type="similarity">
    <text evidence="10">Belongs to the dynein light chain family.</text>
</comment>
<evidence type="ECO:0000256" key="10">
    <source>
        <dbReference type="RuleBase" id="RU365010"/>
    </source>
</evidence>
<evidence type="ECO:0000313" key="12">
    <source>
        <dbReference type="Proteomes" id="UP000008983"/>
    </source>
</evidence>
<evidence type="ECO:0000256" key="8">
    <source>
        <dbReference type="ARBA" id="ARBA00023212"/>
    </source>
</evidence>
<evidence type="ECO:0000256" key="4">
    <source>
        <dbReference type="ARBA" id="ARBA00022490"/>
    </source>
</evidence>
<keyword evidence="9" id="KW-0539">Nucleus</keyword>
<evidence type="ECO:0000256" key="6">
    <source>
        <dbReference type="ARBA" id="ARBA00022816"/>
    </source>
</evidence>
<dbReference type="PANTHER" id="PTHR11886">
    <property type="entry name" value="DYNEIN LIGHT CHAIN"/>
    <property type="match status" value="1"/>
</dbReference>
<keyword evidence="3" id="KW-0813">Transport</keyword>
<dbReference type="RefSeq" id="XP_004037625.1">
    <property type="nucleotide sequence ID" value="XM_004037577.1"/>
</dbReference>
<evidence type="ECO:0000256" key="2">
    <source>
        <dbReference type="ARBA" id="ARBA00004245"/>
    </source>
</evidence>
<dbReference type="STRING" id="857967.G0QMB7"/>
<dbReference type="GO" id="GO:0005868">
    <property type="term" value="C:cytoplasmic dynein complex"/>
    <property type="evidence" value="ECO:0007669"/>
    <property type="project" value="TreeGrafter"/>
</dbReference>
<keyword evidence="10" id="KW-0243">Dynein</keyword>
<reference evidence="11 12" key="1">
    <citation type="submission" date="2011-07" db="EMBL/GenBank/DDBJ databases">
        <authorList>
            <person name="Coyne R."/>
            <person name="Brami D."/>
            <person name="Johnson J."/>
            <person name="Hostetler J."/>
            <person name="Hannick L."/>
            <person name="Clark T."/>
            <person name="Cassidy-Hanley D."/>
            <person name="Inman J."/>
        </authorList>
    </citation>
    <scope>NUCLEOTIDE SEQUENCE [LARGE SCALE GENOMIC DNA]</scope>
    <source>
        <strain evidence="11 12">G5</strain>
    </source>
</reference>
<evidence type="ECO:0000313" key="11">
    <source>
        <dbReference type="EMBL" id="EGR33639.1"/>
    </source>
</evidence>
<dbReference type="GO" id="GO:0005634">
    <property type="term" value="C:nucleus"/>
    <property type="evidence" value="ECO:0007669"/>
    <property type="project" value="UniProtKB-SubCell"/>
</dbReference>
<accession>G0QMB7</accession>
<dbReference type="InterPro" id="IPR001372">
    <property type="entry name" value="Dynein_light_chain_typ-1/2"/>
</dbReference>
<dbReference type="EMBL" id="GL983414">
    <property type="protein sequence ID" value="EGR33639.1"/>
    <property type="molecule type" value="Genomic_DNA"/>
</dbReference>
<dbReference type="Proteomes" id="UP000008983">
    <property type="component" value="Unassembled WGS sequence"/>
</dbReference>
<comment type="subcellular location">
    <subcellularLocation>
        <location evidence="2 10">Cytoplasm</location>
        <location evidence="2 10">Cytoskeleton</location>
    </subcellularLocation>
    <subcellularLocation>
        <location evidence="1">Nucleus</location>
    </subcellularLocation>
</comment>
<keyword evidence="12" id="KW-1185">Reference proteome</keyword>
<protein>
    <recommendedName>
        <fullName evidence="10">Dynein light chain</fullName>
    </recommendedName>
</protein>
<dbReference type="GO" id="GO:0015031">
    <property type="term" value="P:protein transport"/>
    <property type="evidence" value="ECO:0007669"/>
    <property type="project" value="UniProtKB-KW"/>
</dbReference>
<keyword evidence="7" id="KW-0653">Protein transport</keyword>
<keyword evidence="6" id="KW-0509">mRNA transport</keyword>
<organism evidence="11 12">
    <name type="scientific">Ichthyophthirius multifiliis</name>
    <name type="common">White spot disease agent</name>
    <name type="synonym">Ich</name>
    <dbReference type="NCBI Taxonomy" id="5932"/>
    <lineage>
        <taxon>Eukaryota</taxon>
        <taxon>Sar</taxon>
        <taxon>Alveolata</taxon>
        <taxon>Ciliophora</taxon>
        <taxon>Intramacronucleata</taxon>
        <taxon>Oligohymenophorea</taxon>
        <taxon>Hymenostomatida</taxon>
        <taxon>Ophryoglenina</taxon>
        <taxon>Ichthyophthirius</taxon>
    </lineage>
</organism>
<dbReference type="eggNOG" id="KOG3430">
    <property type="taxonomic scope" value="Eukaryota"/>
</dbReference>
<dbReference type="Gene3D" id="3.30.740.10">
    <property type="entry name" value="Protein Inhibitor Of Neuronal Nitric Oxide Synthase"/>
    <property type="match status" value="1"/>
</dbReference>
<dbReference type="GO" id="GO:0045505">
    <property type="term" value="F:dynein intermediate chain binding"/>
    <property type="evidence" value="ECO:0007669"/>
    <property type="project" value="TreeGrafter"/>
</dbReference>
<dbReference type="GO" id="GO:0051028">
    <property type="term" value="P:mRNA transport"/>
    <property type="evidence" value="ECO:0007669"/>
    <property type="project" value="UniProtKB-KW"/>
</dbReference>
<dbReference type="InParanoid" id="G0QMB7"/>
<evidence type="ECO:0000256" key="7">
    <source>
        <dbReference type="ARBA" id="ARBA00022927"/>
    </source>
</evidence>
<dbReference type="InterPro" id="IPR037177">
    <property type="entry name" value="DLC_sf"/>
</dbReference>